<evidence type="ECO:0000313" key="2">
    <source>
        <dbReference type="Proteomes" id="UP000011116"/>
    </source>
</evidence>
<organism evidence="1 2">
    <name type="scientific">Hordeum vulgare subsp. vulgare</name>
    <name type="common">Domesticated barley</name>
    <dbReference type="NCBI Taxonomy" id="112509"/>
    <lineage>
        <taxon>Eukaryota</taxon>
        <taxon>Viridiplantae</taxon>
        <taxon>Streptophyta</taxon>
        <taxon>Embryophyta</taxon>
        <taxon>Tracheophyta</taxon>
        <taxon>Spermatophyta</taxon>
        <taxon>Magnoliopsida</taxon>
        <taxon>Liliopsida</taxon>
        <taxon>Poales</taxon>
        <taxon>Poaceae</taxon>
        <taxon>BOP clade</taxon>
        <taxon>Pooideae</taxon>
        <taxon>Triticodae</taxon>
        <taxon>Triticeae</taxon>
        <taxon>Hordeinae</taxon>
        <taxon>Hordeum</taxon>
    </lineage>
</organism>
<gene>
    <name evidence="1" type="primary">LOC123429290</name>
</gene>
<proteinExistence type="predicted"/>
<dbReference type="Gramene" id="HORVU.MOREX.r3.2HG0105630.1">
    <property type="protein sequence ID" value="HORVU.MOREX.r3.2HG0105630.1.CDS1"/>
    <property type="gene ID" value="HORVU.MOREX.r3.2HG0105630"/>
</dbReference>
<dbReference type="OrthoDB" id="1703439at2759"/>
<reference evidence="1" key="2">
    <citation type="submission" date="2020-10" db="EMBL/GenBank/DDBJ databases">
        <authorList>
            <person name="Scholz U."/>
            <person name="Mascher M."/>
            <person name="Fiebig A."/>
        </authorList>
    </citation>
    <scope>NUCLEOTIDE SEQUENCE [LARGE SCALE GENOMIC DNA]</scope>
    <source>
        <strain evidence="1">cv. Morex</strain>
    </source>
</reference>
<keyword evidence="2" id="KW-1185">Reference proteome</keyword>
<name>A0A287H2M6_HORVV</name>
<dbReference type="PANTHER" id="PTHR48454">
    <property type="entry name" value="PUTATIVE RNA-BINDING DOMAIN-CONTAINING PROTEIN-RELATED"/>
    <property type="match status" value="1"/>
</dbReference>
<protein>
    <submittedName>
        <fullName evidence="1">Uncharacterized protein</fullName>
    </submittedName>
</protein>
<dbReference type="Gramene" id="HORVU.MOREX.r2.2HG0086750.1">
    <property type="protein sequence ID" value="HORVU.MOREX.r2.2HG0086750.1.CDS.1"/>
    <property type="gene ID" value="HORVU.MOREX.r2.2HG0086750"/>
</dbReference>
<evidence type="ECO:0000313" key="1">
    <source>
        <dbReference type="EnsemblPlants" id="HORVU.MOREX.r3.2HG0105630.1.CDS1"/>
    </source>
</evidence>
<reference evidence="1" key="3">
    <citation type="submission" date="2022-01" db="UniProtKB">
        <authorList>
            <consortium name="EnsemblPlants"/>
        </authorList>
    </citation>
    <scope>IDENTIFICATION</scope>
    <source>
        <strain evidence="1">subsp. vulgare</strain>
    </source>
</reference>
<dbReference type="ExpressionAtlas" id="A0A287H2M6">
    <property type="expression patterns" value="baseline and differential"/>
</dbReference>
<dbReference type="KEGG" id="hvg:123429290"/>
<accession>A0A287H2M6</accession>
<sequence>MKPVIDGSAVSGVTRQHDADTSVTTADPVINVDEGNHDHAAITELVERDGSNVHDHVDQITDSCTSAPEIDADGRKGLQIEALTTEPEVLDGSDCEATSKGPSEEEVVANGLGCAKDTADTSLELKGQSEVASGVVEVEDIVGKDGEGDLHDGRTAVVLSSDEESKPPAKEGTNEAIRAEVVKEGISKQIVQDNESVKDDVPSVILQSVNSEDPVVEPKGDHILQVEDATGDGNMAVSDVKVAMLEMNITDIVQTQDLNSASEDRSVPLP</sequence>
<dbReference type="GeneID" id="123429290"/>
<reference evidence="2" key="1">
    <citation type="journal article" date="2012" name="Nature">
        <title>A physical, genetic and functional sequence assembly of the barley genome.</title>
        <authorList>
            <consortium name="The International Barley Genome Sequencing Consortium"/>
            <person name="Mayer K.F."/>
            <person name="Waugh R."/>
            <person name="Brown J.W."/>
            <person name="Schulman A."/>
            <person name="Langridge P."/>
            <person name="Platzer M."/>
            <person name="Fincher G.B."/>
            <person name="Muehlbauer G.J."/>
            <person name="Sato K."/>
            <person name="Close T.J."/>
            <person name="Wise R.P."/>
            <person name="Stein N."/>
        </authorList>
    </citation>
    <scope>NUCLEOTIDE SEQUENCE [LARGE SCALE GENOMIC DNA]</scope>
    <source>
        <strain evidence="2">cv. Morex</strain>
    </source>
</reference>
<dbReference type="PaxDb" id="4513-MLOC_27551.1"/>
<dbReference type="InParanoid" id="A0A287H2M6"/>
<dbReference type="RefSeq" id="XP_044969281.1">
    <property type="nucleotide sequence ID" value="XM_045113346.1"/>
</dbReference>
<dbReference type="Proteomes" id="UP000011116">
    <property type="component" value="Chromosome 2H"/>
</dbReference>
<dbReference type="PANTHER" id="PTHR48454:SF1">
    <property type="entry name" value="PROTON PUMP-INTERACTOR 1"/>
    <property type="match status" value="1"/>
</dbReference>
<dbReference type="AlphaFoldDB" id="A0A287H2M6"/>
<dbReference type="EnsemblPlants" id="HORVU.MOREX.r3.2HG0105630.1">
    <property type="protein sequence ID" value="HORVU.MOREX.r3.2HG0105630.1.CDS1"/>
    <property type="gene ID" value="HORVU.MOREX.r3.2HG0105630"/>
</dbReference>